<evidence type="ECO:0000313" key="4">
    <source>
        <dbReference type="Proteomes" id="UP000273898"/>
    </source>
</evidence>
<dbReference type="EMBL" id="SOPX01000003">
    <property type="protein sequence ID" value="TFB29756.1"/>
    <property type="molecule type" value="Genomic_DNA"/>
</dbReference>
<keyword evidence="2" id="KW-0808">Transferase</keyword>
<dbReference type="AlphaFoldDB" id="A0A497XRF4"/>
<dbReference type="PANTHER" id="PTHR43792">
    <property type="entry name" value="GNAT FAMILY, PUTATIVE (AFU_ORTHOLOGUE AFUA_3G00765)-RELATED-RELATED"/>
    <property type="match status" value="1"/>
</dbReference>
<dbReference type="EMBL" id="RCCK01000018">
    <property type="protein sequence ID" value="RLJ69211.1"/>
    <property type="molecule type" value="Genomic_DNA"/>
</dbReference>
<dbReference type="RefSeq" id="WP_121288098.1">
    <property type="nucleotide sequence ID" value="NZ_RCCK01000018.1"/>
</dbReference>
<dbReference type="InterPro" id="IPR000182">
    <property type="entry name" value="GNAT_dom"/>
</dbReference>
<name>A0A497XRF4_9SPHI</name>
<dbReference type="OrthoDB" id="9811523at2"/>
<organism evidence="2 4">
    <name type="scientific">Pedobacter alluvionis</name>
    <dbReference type="NCBI Taxonomy" id="475253"/>
    <lineage>
        <taxon>Bacteria</taxon>
        <taxon>Pseudomonadati</taxon>
        <taxon>Bacteroidota</taxon>
        <taxon>Sphingobacteriia</taxon>
        <taxon>Sphingobacteriales</taxon>
        <taxon>Sphingobacteriaceae</taxon>
        <taxon>Pedobacter</taxon>
    </lineage>
</organism>
<evidence type="ECO:0000313" key="5">
    <source>
        <dbReference type="Proteomes" id="UP000297429"/>
    </source>
</evidence>
<dbReference type="Gene3D" id="3.40.630.30">
    <property type="match status" value="1"/>
</dbReference>
<comment type="caution">
    <text evidence="2">The sequence shown here is derived from an EMBL/GenBank/DDBJ whole genome shotgun (WGS) entry which is preliminary data.</text>
</comment>
<dbReference type="Pfam" id="PF13302">
    <property type="entry name" value="Acetyltransf_3"/>
    <property type="match status" value="1"/>
</dbReference>
<dbReference type="GO" id="GO:0016747">
    <property type="term" value="F:acyltransferase activity, transferring groups other than amino-acyl groups"/>
    <property type="evidence" value="ECO:0007669"/>
    <property type="project" value="InterPro"/>
</dbReference>
<dbReference type="PROSITE" id="PS51186">
    <property type="entry name" value="GNAT"/>
    <property type="match status" value="1"/>
</dbReference>
<dbReference type="InterPro" id="IPR016181">
    <property type="entry name" value="Acyl_CoA_acyltransferase"/>
</dbReference>
<protein>
    <submittedName>
        <fullName evidence="2 3">N-acetyltransferase</fullName>
    </submittedName>
</protein>
<dbReference type="InterPro" id="IPR051531">
    <property type="entry name" value="N-acetyltransferase"/>
</dbReference>
<sequence>MSEIITLSTDRLLIRDLNCDDLNFIHLIHSIAEVQKYATLDIPNSIAESEDYLRKYIDQQNHNPREEYGLCVSLVNREPLGLIGLSNSLSKFKNAELWFKLHPKYWGNGYVTEAALAILKFGFEELALHRIEAGVATENIASIKVLEKIGMQKEGMRRKILPIKGEWKDNFHYAILEEDFINRS</sequence>
<dbReference type="Proteomes" id="UP000273898">
    <property type="component" value="Unassembled WGS sequence"/>
</dbReference>
<keyword evidence="5" id="KW-1185">Reference proteome</keyword>
<reference evidence="2 4" key="1">
    <citation type="submission" date="2018-10" db="EMBL/GenBank/DDBJ databases">
        <title>Genomic Encyclopedia of Archaeal and Bacterial Type Strains, Phase II (KMG-II): from individual species to whole genera.</title>
        <authorList>
            <person name="Goeker M."/>
        </authorList>
    </citation>
    <scope>NUCLEOTIDE SEQUENCE [LARGE SCALE GENOMIC DNA]</scope>
    <source>
        <strain evidence="2 4">DSM 19624</strain>
    </source>
</reference>
<reference evidence="3 5" key="2">
    <citation type="submission" date="2019-03" db="EMBL/GenBank/DDBJ databases">
        <authorList>
            <person name="He R.-H."/>
        </authorList>
    </citation>
    <scope>NUCLEOTIDE SEQUENCE [LARGE SCALE GENOMIC DNA]</scope>
    <source>
        <strain evidence="3 5">DSM 19624</strain>
    </source>
</reference>
<dbReference type="SUPFAM" id="SSF55729">
    <property type="entry name" value="Acyl-CoA N-acyltransferases (Nat)"/>
    <property type="match status" value="1"/>
</dbReference>
<accession>A0A497XRF4</accession>
<feature type="domain" description="N-acetyltransferase" evidence="1">
    <location>
        <begin position="12"/>
        <end position="182"/>
    </location>
</feature>
<gene>
    <name evidence="2" type="ORF">BCL90_5309</name>
    <name evidence="3" type="ORF">E3V97_16320</name>
</gene>
<evidence type="ECO:0000313" key="3">
    <source>
        <dbReference type="EMBL" id="TFB29756.1"/>
    </source>
</evidence>
<dbReference type="Proteomes" id="UP000297429">
    <property type="component" value="Unassembled WGS sequence"/>
</dbReference>
<evidence type="ECO:0000313" key="2">
    <source>
        <dbReference type="EMBL" id="RLJ69211.1"/>
    </source>
</evidence>
<evidence type="ECO:0000259" key="1">
    <source>
        <dbReference type="PROSITE" id="PS51186"/>
    </source>
</evidence>
<proteinExistence type="predicted"/>